<keyword evidence="4" id="KW-1185">Reference proteome</keyword>
<evidence type="ECO:0000313" key="3">
    <source>
        <dbReference type="EMBL" id="GAA2137592.1"/>
    </source>
</evidence>
<feature type="region of interest" description="Disordered" evidence="1">
    <location>
        <begin position="433"/>
        <end position="455"/>
    </location>
</feature>
<evidence type="ECO:0000256" key="2">
    <source>
        <dbReference type="SAM" id="Phobius"/>
    </source>
</evidence>
<evidence type="ECO:0000256" key="1">
    <source>
        <dbReference type="SAM" id="MobiDB-lite"/>
    </source>
</evidence>
<evidence type="ECO:0000313" key="4">
    <source>
        <dbReference type="Proteomes" id="UP001501771"/>
    </source>
</evidence>
<keyword evidence="2" id="KW-0472">Membrane</keyword>
<dbReference type="RefSeq" id="WP_344146997.1">
    <property type="nucleotide sequence ID" value="NZ_BAAAQR010000001.1"/>
</dbReference>
<gene>
    <name evidence="3" type="ORF">GCM10009844_04800</name>
</gene>
<feature type="transmembrane region" description="Helical" evidence="2">
    <location>
        <begin position="409"/>
        <end position="428"/>
    </location>
</feature>
<feature type="transmembrane region" description="Helical" evidence="2">
    <location>
        <begin position="246"/>
        <end position="265"/>
    </location>
</feature>
<feature type="transmembrane region" description="Helical" evidence="2">
    <location>
        <begin position="325"/>
        <end position="344"/>
    </location>
</feature>
<dbReference type="EMBL" id="BAAAQR010000001">
    <property type="protein sequence ID" value="GAA2137592.1"/>
    <property type="molecule type" value="Genomic_DNA"/>
</dbReference>
<feature type="transmembrane region" description="Helical" evidence="2">
    <location>
        <begin position="272"/>
        <end position="297"/>
    </location>
</feature>
<sequence>MSETQDVDALRARIAQLEAQLATAGPPPSPEPERHHVRGLSVVSGILVILACVLAPLSVTSVWADRVISDTDQYVKTVDPLIDDPGVQAALTDEVTRAVLDNLDLERVTRVALDALAQQDRVPPGVAAAVPGLQAALLNGINGFVHDQVAAIIASDRFATVWDQVNRTAHTQIVALLEGDQGKLVTAQGNTVTLNLGPVIAEVKTTLVDQGFALAERIPAVDRSFVLVQSDSVTKAQWAYKALEKLGLWLPFIAVFTLIGGVLLARDRRRALLLGGLGVAAAMILLGAALAVARTWYVNETPADVLTPTAAGSVFDTLVRFLRTGLRAVGVLGLVLALAAFLSGPSTAAVRTRHGFTHGIGSMRTGAEAAGWQTGRFGTWVYAHRRALRLTAAGLGGVVLMFWSQPTAWVVVGIALLVLLALAVIEFVGRPPAPAGPAAQPPDTPSEPPPPAAHV</sequence>
<comment type="caution">
    <text evidence="3">The sequence shown here is derived from an EMBL/GenBank/DDBJ whole genome shotgun (WGS) entry which is preliminary data.</text>
</comment>
<keyword evidence="2" id="KW-1133">Transmembrane helix</keyword>
<accession>A0ABP5KXU5</accession>
<name>A0ABP5KXU5_9ACTN</name>
<feature type="transmembrane region" description="Helical" evidence="2">
    <location>
        <begin position="42"/>
        <end position="64"/>
    </location>
</feature>
<protein>
    <recommendedName>
        <fullName evidence="5">Integral membrane protein</fullName>
    </recommendedName>
</protein>
<reference evidence="4" key="1">
    <citation type="journal article" date="2019" name="Int. J. Syst. Evol. Microbiol.">
        <title>The Global Catalogue of Microorganisms (GCM) 10K type strain sequencing project: providing services to taxonomists for standard genome sequencing and annotation.</title>
        <authorList>
            <consortium name="The Broad Institute Genomics Platform"/>
            <consortium name="The Broad Institute Genome Sequencing Center for Infectious Disease"/>
            <person name="Wu L."/>
            <person name="Ma J."/>
        </authorList>
    </citation>
    <scope>NUCLEOTIDE SEQUENCE [LARGE SCALE GENOMIC DNA]</scope>
    <source>
        <strain evidence="4">JCM 16022</strain>
    </source>
</reference>
<feature type="transmembrane region" description="Helical" evidence="2">
    <location>
        <begin position="386"/>
        <end position="403"/>
    </location>
</feature>
<organism evidence="3 4">
    <name type="scientific">Nocardioides koreensis</name>
    <dbReference type="NCBI Taxonomy" id="433651"/>
    <lineage>
        <taxon>Bacteria</taxon>
        <taxon>Bacillati</taxon>
        <taxon>Actinomycetota</taxon>
        <taxon>Actinomycetes</taxon>
        <taxon>Propionibacteriales</taxon>
        <taxon>Nocardioidaceae</taxon>
        <taxon>Nocardioides</taxon>
    </lineage>
</organism>
<keyword evidence="2" id="KW-0812">Transmembrane</keyword>
<dbReference type="Proteomes" id="UP001501771">
    <property type="component" value="Unassembled WGS sequence"/>
</dbReference>
<evidence type="ECO:0008006" key="5">
    <source>
        <dbReference type="Google" id="ProtNLM"/>
    </source>
</evidence>
<proteinExistence type="predicted"/>